<evidence type="ECO:0000313" key="7">
    <source>
        <dbReference type="EMBL" id="EHH68779.1"/>
    </source>
</evidence>
<sequence length="182" mass="20359">MTDKAAPHLTKTPSFFRNLSMSDHHPTGPSAPGTDALSQLGRQTAQPQSPDEAILERVPAPHQGRQYVVRFTAPEFTSLCPVTGQPDFAHIVIDYIPSEWIVESKSLKLFLTSFRNHGAFHEDCSVTIAERLVERLDPQWLRIGAYWYPRGGIPIDVFWQTGEPPKGVWIPAQDVPGYRGRG</sequence>
<feature type="binding site" evidence="5">
    <location>
        <begin position="102"/>
        <end position="104"/>
    </location>
    <ligand>
        <name>substrate</name>
    </ligand>
</feature>
<dbReference type="InterPro" id="IPR016856">
    <property type="entry name" value="QueF_type1"/>
</dbReference>
<keyword evidence="8" id="KW-1185">Reference proteome</keyword>
<dbReference type="NCBIfam" id="TIGR03139">
    <property type="entry name" value="QueF-II"/>
    <property type="match status" value="1"/>
</dbReference>
<comment type="function">
    <text evidence="5">Catalyzes the NADPH-dependent reduction of 7-cyano-7-deazaguanine (preQ0) to 7-aminomethyl-7-deazaguanine (preQ1).</text>
</comment>
<evidence type="ECO:0000256" key="4">
    <source>
        <dbReference type="ARBA" id="ARBA00023002"/>
    </source>
</evidence>
<dbReference type="PATRIC" id="fig|1088869.3.peg.85"/>
<evidence type="ECO:0000256" key="5">
    <source>
        <dbReference type="HAMAP-Rule" id="MF_00818"/>
    </source>
</evidence>
<dbReference type="Pfam" id="PF14489">
    <property type="entry name" value="QueF"/>
    <property type="match status" value="1"/>
</dbReference>
<comment type="subcellular location">
    <subcellularLocation>
        <location evidence="5">Cytoplasm</location>
    </subcellularLocation>
</comment>
<keyword evidence="1 5" id="KW-0963">Cytoplasm</keyword>
<dbReference type="InterPro" id="IPR050084">
    <property type="entry name" value="NADPH_dep_7-cyano-7-deazaG_red"/>
</dbReference>
<dbReference type="InterPro" id="IPR029500">
    <property type="entry name" value="QueF"/>
</dbReference>
<feature type="region of interest" description="Disordered" evidence="6">
    <location>
        <begin position="1"/>
        <end position="51"/>
    </location>
</feature>
<keyword evidence="4 5" id="KW-0560">Oxidoreductase</keyword>
<feature type="binding site" evidence="5">
    <location>
        <begin position="121"/>
        <end position="122"/>
    </location>
    <ligand>
        <name>substrate</name>
    </ligand>
</feature>
<comment type="similarity">
    <text evidence="5">Belongs to the GTP cyclohydrolase I family. QueF type 1 subfamily.</text>
</comment>
<dbReference type="InterPro" id="IPR043133">
    <property type="entry name" value="GTP-CH-I_C/QueF"/>
</dbReference>
<keyword evidence="2 5" id="KW-0671">Queuosine biosynthesis</keyword>
<protein>
    <recommendedName>
        <fullName evidence="5">NADPH-dependent 7-cyano-7-deazaguanine reductase</fullName>
        <ecNumber evidence="5">1.7.1.13</ecNumber>
    </recommendedName>
    <alternativeName>
        <fullName evidence="5">7-cyano-7-carbaguanine reductase</fullName>
    </alternativeName>
    <alternativeName>
        <fullName evidence="5">NADPH-dependent nitrile oxidoreductase</fullName>
    </alternativeName>
    <alternativeName>
        <fullName evidence="5">PreQ(0) reductase</fullName>
    </alternativeName>
</protein>
<reference evidence="7 8" key="1">
    <citation type="submission" date="2011-10" db="EMBL/GenBank/DDBJ databases">
        <title>Genome sequence of Gluconobacter morbifer G707, isolated from Drosophila gut.</title>
        <authorList>
            <person name="Lee W.-J."/>
            <person name="Kim E.-K."/>
        </authorList>
    </citation>
    <scope>NUCLEOTIDE SEQUENCE [LARGE SCALE GENOMIC DNA]</scope>
    <source>
        <strain evidence="7 8">G707</strain>
    </source>
</reference>
<dbReference type="EC" id="1.7.1.13" evidence="5"/>
<evidence type="ECO:0000256" key="2">
    <source>
        <dbReference type="ARBA" id="ARBA00022785"/>
    </source>
</evidence>
<comment type="pathway">
    <text evidence="5">tRNA modification; tRNA-queuosine biosynthesis.</text>
</comment>
<evidence type="ECO:0000256" key="1">
    <source>
        <dbReference type="ARBA" id="ARBA00022490"/>
    </source>
</evidence>
<dbReference type="HAMAP" id="MF_00818">
    <property type="entry name" value="QueF_type1"/>
    <property type="match status" value="1"/>
</dbReference>
<organism evidence="7 8">
    <name type="scientific">Gluconobacter morbifer G707</name>
    <dbReference type="NCBI Taxonomy" id="1088869"/>
    <lineage>
        <taxon>Bacteria</taxon>
        <taxon>Pseudomonadati</taxon>
        <taxon>Pseudomonadota</taxon>
        <taxon>Alphaproteobacteria</taxon>
        <taxon>Acetobacterales</taxon>
        <taxon>Acetobacteraceae</taxon>
        <taxon>Gluconobacter</taxon>
    </lineage>
</organism>
<dbReference type="eggNOG" id="COG0780">
    <property type="taxonomic scope" value="Bacteria"/>
</dbReference>
<dbReference type="PANTHER" id="PTHR34354:SF1">
    <property type="entry name" value="NADPH-DEPENDENT 7-CYANO-7-DEAZAGUANINE REDUCTASE"/>
    <property type="match status" value="1"/>
</dbReference>
<comment type="caution">
    <text evidence="7">The sequence shown here is derived from an EMBL/GenBank/DDBJ whole genome shotgun (WGS) entry which is preliminary data.</text>
</comment>
<evidence type="ECO:0000256" key="6">
    <source>
        <dbReference type="SAM" id="MobiDB-lite"/>
    </source>
</evidence>
<dbReference type="Gene3D" id="3.30.1130.10">
    <property type="match status" value="1"/>
</dbReference>
<evidence type="ECO:0000256" key="3">
    <source>
        <dbReference type="ARBA" id="ARBA00022857"/>
    </source>
</evidence>
<dbReference type="PANTHER" id="PTHR34354">
    <property type="entry name" value="NADPH-DEPENDENT 7-CYANO-7-DEAZAGUANINE REDUCTASE"/>
    <property type="match status" value="1"/>
</dbReference>
<dbReference type="EMBL" id="AGQV01000001">
    <property type="protein sequence ID" value="EHH68779.1"/>
    <property type="molecule type" value="Genomic_DNA"/>
</dbReference>
<evidence type="ECO:0000313" key="8">
    <source>
        <dbReference type="Proteomes" id="UP000004949"/>
    </source>
</evidence>
<dbReference type="GO" id="GO:0005737">
    <property type="term" value="C:cytoplasm"/>
    <property type="evidence" value="ECO:0007669"/>
    <property type="project" value="UniProtKB-SubCell"/>
</dbReference>
<keyword evidence="3 5" id="KW-0521">NADP</keyword>
<feature type="compositionally biased region" description="Polar residues" evidence="6">
    <location>
        <begin position="36"/>
        <end position="49"/>
    </location>
</feature>
<dbReference type="SUPFAM" id="SSF55620">
    <property type="entry name" value="Tetrahydrobiopterin biosynthesis enzymes-like"/>
    <property type="match status" value="1"/>
</dbReference>
<feature type="active site" description="Proton donor" evidence="5">
    <location>
        <position position="87"/>
    </location>
</feature>
<dbReference type="Proteomes" id="UP000004949">
    <property type="component" value="Unassembled WGS sequence"/>
</dbReference>
<name>G6XF21_9PROT</name>
<dbReference type="GO" id="GO:0008616">
    <property type="term" value="P:tRNA queuosine(34) biosynthetic process"/>
    <property type="evidence" value="ECO:0007669"/>
    <property type="project" value="UniProtKB-UniRule"/>
</dbReference>
<feature type="compositionally biased region" description="Polar residues" evidence="6">
    <location>
        <begin position="11"/>
        <end position="21"/>
    </location>
</feature>
<feature type="active site" description="Thioimide intermediate" evidence="5">
    <location>
        <position position="80"/>
    </location>
</feature>
<dbReference type="GO" id="GO:0033739">
    <property type="term" value="F:preQ1 synthase activity"/>
    <property type="evidence" value="ECO:0007669"/>
    <property type="project" value="UniProtKB-UniRule"/>
</dbReference>
<gene>
    <name evidence="5" type="primary">queF</name>
    <name evidence="7" type="ORF">GMO_00860</name>
</gene>
<proteinExistence type="inferred from homology"/>
<accession>G6XF21</accession>
<dbReference type="STRING" id="1088869.GMO_00860"/>
<comment type="catalytic activity">
    <reaction evidence="5">
        <text>7-aminomethyl-7-carbaguanine + 2 NADP(+) = 7-cyano-7-carbaguanine + 2 NADPH + 3 H(+)</text>
        <dbReference type="Rhea" id="RHEA:13409"/>
        <dbReference type="ChEBI" id="CHEBI:15378"/>
        <dbReference type="ChEBI" id="CHEBI:45075"/>
        <dbReference type="ChEBI" id="CHEBI:57783"/>
        <dbReference type="ChEBI" id="CHEBI:58349"/>
        <dbReference type="ChEBI" id="CHEBI:58703"/>
        <dbReference type="EC" id="1.7.1.13"/>
    </reaction>
</comment>
<dbReference type="AlphaFoldDB" id="G6XF21"/>
<dbReference type="UniPathway" id="UPA00392"/>